<evidence type="ECO:0000256" key="1">
    <source>
        <dbReference type="ARBA" id="ARBA00004496"/>
    </source>
</evidence>
<proteinExistence type="inferred from homology"/>
<dbReference type="InterPro" id="IPR027417">
    <property type="entry name" value="P-loop_NTPase"/>
</dbReference>
<evidence type="ECO:0000256" key="2">
    <source>
        <dbReference type="ARBA" id="ARBA00007599"/>
    </source>
</evidence>
<comment type="subcellular location">
    <subcellularLocation>
        <location evidence="1">Cytoplasm</location>
    </subcellularLocation>
</comment>
<dbReference type="GO" id="GO:0005737">
    <property type="term" value="C:cytoplasm"/>
    <property type="evidence" value="ECO:0007669"/>
    <property type="project" value="UniProtKB-SubCell"/>
</dbReference>
<comment type="caution">
    <text evidence="11">The sequence shown here is derived from an EMBL/GenBank/DDBJ whole genome shotgun (WGS) entry which is preliminary data.</text>
</comment>
<dbReference type="STRING" id="1797472.A2215_00035"/>
<name>A0A1F5E8J1_9BACT</name>
<dbReference type="AlphaFoldDB" id="A0A1F5E8J1"/>
<evidence type="ECO:0000256" key="3">
    <source>
        <dbReference type="ARBA" id="ARBA00019010"/>
    </source>
</evidence>
<gene>
    <name evidence="11" type="ORF">A2215_00035</name>
</gene>
<dbReference type="InterPro" id="IPR003442">
    <property type="entry name" value="T6A_TsaE"/>
</dbReference>
<dbReference type="Proteomes" id="UP000178583">
    <property type="component" value="Unassembled WGS sequence"/>
</dbReference>
<dbReference type="Gene3D" id="3.40.50.300">
    <property type="entry name" value="P-loop containing nucleotide triphosphate hydrolases"/>
    <property type="match status" value="1"/>
</dbReference>
<dbReference type="GO" id="GO:0046872">
    <property type="term" value="F:metal ion binding"/>
    <property type="evidence" value="ECO:0007669"/>
    <property type="project" value="UniProtKB-KW"/>
</dbReference>
<comment type="similarity">
    <text evidence="2">Belongs to the TsaE family.</text>
</comment>
<protein>
    <recommendedName>
        <fullName evidence="3">tRNA threonylcarbamoyladenosine biosynthesis protein TsaE</fullName>
    </recommendedName>
    <alternativeName>
        <fullName evidence="10">t(6)A37 threonylcarbamoyladenosine biosynthesis protein TsaE</fullName>
    </alternativeName>
</protein>
<dbReference type="GO" id="GO:0005524">
    <property type="term" value="F:ATP binding"/>
    <property type="evidence" value="ECO:0007669"/>
    <property type="project" value="UniProtKB-KW"/>
</dbReference>
<evidence type="ECO:0000256" key="5">
    <source>
        <dbReference type="ARBA" id="ARBA00022694"/>
    </source>
</evidence>
<dbReference type="PANTHER" id="PTHR33540:SF2">
    <property type="entry name" value="TRNA THREONYLCARBAMOYLADENOSINE BIOSYNTHESIS PROTEIN TSAE"/>
    <property type="match status" value="1"/>
</dbReference>
<keyword evidence="11" id="KW-0808">Transferase</keyword>
<evidence type="ECO:0000256" key="7">
    <source>
        <dbReference type="ARBA" id="ARBA00022741"/>
    </source>
</evidence>
<keyword evidence="4" id="KW-0963">Cytoplasm</keyword>
<dbReference type="Pfam" id="PF02367">
    <property type="entry name" value="TsaE"/>
    <property type="match status" value="1"/>
</dbReference>
<evidence type="ECO:0000256" key="9">
    <source>
        <dbReference type="ARBA" id="ARBA00022842"/>
    </source>
</evidence>
<dbReference type="PANTHER" id="PTHR33540">
    <property type="entry name" value="TRNA THREONYLCARBAMOYLADENOSINE BIOSYNTHESIS PROTEIN TSAE"/>
    <property type="match status" value="1"/>
</dbReference>
<dbReference type="SUPFAM" id="SSF52540">
    <property type="entry name" value="P-loop containing nucleoside triphosphate hydrolases"/>
    <property type="match status" value="1"/>
</dbReference>
<dbReference type="EMBL" id="MEZY01000031">
    <property type="protein sequence ID" value="OGD63698.1"/>
    <property type="molecule type" value="Genomic_DNA"/>
</dbReference>
<accession>A0A1F5E8J1</accession>
<keyword evidence="6" id="KW-0479">Metal-binding</keyword>
<evidence type="ECO:0000256" key="4">
    <source>
        <dbReference type="ARBA" id="ARBA00022490"/>
    </source>
</evidence>
<organism evidence="11 12">
    <name type="scientific">Candidatus Berkelbacteria bacterium RIFOXYA2_FULL_43_10</name>
    <dbReference type="NCBI Taxonomy" id="1797472"/>
    <lineage>
        <taxon>Bacteria</taxon>
        <taxon>Candidatus Berkelbacteria</taxon>
    </lineage>
</organism>
<evidence type="ECO:0000256" key="10">
    <source>
        <dbReference type="ARBA" id="ARBA00032441"/>
    </source>
</evidence>
<keyword evidence="7" id="KW-0547">Nucleotide-binding</keyword>
<keyword evidence="9" id="KW-0460">Magnesium</keyword>
<dbReference type="GO" id="GO:0002949">
    <property type="term" value="P:tRNA threonylcarbamoyladenosine modification"/>
    <property type="evidence" value="ECO:0007669"/>
    <property type="project" value="InterPro"/>
</dbReference>
<dbReference type="GO" id="GO:0016740">
    <property type="term" value="F:transferase activity"/>
    <property type="evidence" value="ECO:0007669"/>
    <property type="project" value="UniProtKB-KW"/>
</dbReference>
<evidence type="ECO:0000313" key="12">
    <source>
        <dbReference type="Proteomes" id="UP000178583"/>
    </source>
</evidence>
<evidence type="ECO:0000313" key="11">
    <source>
        <dbReference type="EMBL" id="OGD63698.1"/>
    </source>
</evidence>
<keyword evidence="8" id="KW-0067">ATP-binding</keyword>
<sequence length="112" mass="12369">MLSGDLGSGKTTFMQGVAHGLGIKDSITSPTFVLAKEYKIRNRAGVNKLIHADAYRLSAPEDFLELGGFDHKDDSSLVFVEWGEKVLGAMTDDARVIRLEVLADEKRKIIFE</sequence>
<evidence type="ECO:0000256" key="6">
    <source>
        <dbReference type="ARBA" id="ARBA00022723"/>
    </source>
</evidence>
<dbReference type="NCBIfam" id="TIGR00150">
    <property type="entry name" value="T6A_YjeE"/>
    <property type="match status" value="1"/>
</dbReference>
<keyword evidence="5" id="KW-0819">tRNA processing</keyword>
<reference evidence="11 12" key="1">
    <citation type="journal article" date="2016" name="Nat. Commun.">
        <title>Thousands of microbial genomes shed light on interconnected biogeochemical processes in an aquifer system.</title>
        <authorList>
            <person name="Anantharaman K."/>
            <person name="Brown C.T."/>
            <person name="Hug L.A."/>
            <person name="Sharon I."/>
            <person name="Castelle C.J."/>
            <person name="Probst A.J."/>
            <person name="Thomas B.C."/>
            <person name="Singh A."/>
            <person name="Wilkins M.J."/>
            <person name="Karaoz U."/>
            <person name="Brodie E.L."/>
            <person name="Williams K.H."/>
            <person name="Hubbard S.S."/>
            <person name="Banfield J.F."/>
        </authorList>
    </citation>
    <scope>NUCLEOTIDE SEQUENCE [LARGE SCALE GENOMIC DNA]</scope>
</reference>
<evidence type="ECO:0000256" key="8">
    <source>
        <dbReference type="ARBA" id="ARBA00022840"/>
    </source>
</evidence>